<sequence length="117" mass="12996">MIVEQTSDCQKVQPSPYVAAIFVWLALDECCNPPRRVLRATTNKRQSATDASAEENINNASRIPPHEKGNPSDDDDGGDVSVRVFFPLNCLFFFANLCRLTRGRCQIRAIGRSKPNG</sequence>
<dbReference type="AlphaFoldDB" id="A0A8D8CF88"/>
<protein>
    <submittedName>
        <fullName evidence="2">(northern house mosquito) hypothetical protein</fullName>
    </submittedName>
</protein>
<accession>A0A8D8CF88</accession>
<name>A0A8D8CF88_CULPI</name>
<evidence type="ECO:0000256" key="1">
    <source>
        <dbReference type="SAM" id="MobiDB-lite"/>
    </source>
</evidence>
<feature type="compositionally biased region" description="Polar residues" evidence="1">
    <location>
        <begin position="41"/>
        <end position="61"/>
    </location>
</feature>
<organism evidence="2">
    <name type="scientific">Culex pipiens</name>
    <name type="common">House mosquito</name>
    <dbReference type="NCBI Taxonomy" id="7175"/>
    <lineage>
        <taxon>Eukaryota</taxon>
        <taxon>Metazoa</taxon>
        <taxon>Ecdysozoa</taxon>
        <taxon>Arthropoda</taxon>
        <taxon>Hexapoda</taxon>
        <taxon>Insecta</taxon>
        <taxon>Pterygota</taxon>
        <taxon>Neoptera</taxon>
        <taxon>Endopterygota</taxon>
        <taxon>Diptera</taxon>
        <taxon>Nematocera</taxon>
        <taxon>Culicoidea</taxon>
        <taxon>Culicidae</taxon>
        <taxon>Culicinae</taxon>
        <taxon>Culicini</taxon>
        <taxon>Culex</taxon>
        <taxon>Culex</taxon>
    </lineage>
</organism>
<feature type="region of interest" description="Disordered" evidence="1">
    <location>
        <begin position="41"/>
        <end position="76"/>
    </location>
</feature>
<reference evidence="2" key="1">
    <citation type="submission" date="2021-05" db="EMBL/GenBank/DDBJ databases">
        <authorList>
            <person name="Alioto T."/>
            <person name="Alioto T."/>
            <person name="Gomez Garrido J."/>
        </authorList>
    </citation>
    <scope>NUCLEOTIDE SEQUENCE</scope>
</reference>
<evidence type="ECO:0000313" key="2">
    <source>
        <dbReference type="EMBL" id="CAG6492346.1"/>
    </source>
</evidence>
<dbReference type="EMBL" id="HBUE01120664">
    <property type="protein sequence ID" value="CAG6492346.1"/>
    <property type="molecule type" value="Transcribed_RNA"/>
</dbReference>
<proteinExistence type="predicted"/>